<dbReference type="RefSeq" id="WP_041281924.1">
    <property type="nucleotide sequence ID" value="NZ_CP008727.1"/>
</dbReference>
<reference evidence="7 8" key="1">
    <citation type="submission" date="2014-06" db="EMBL/GenBank/DDBJ databases">
        <authorList>
            <person name="Bishop-Lilly K.A."/>
            <person name="Broomall S.M."/>
            <person name="Chain P.S."/>
            <person name="Chertkov O."/>
            <person name="Coyne S.R."/>
            <person name="Daligault H.E."/>
            <person name="Davenport K.W."/>
            <person name="Erkkila T."/>
            <person name="Frey K.G."/>
            <person name="Gibbons H.S."/>
            <person name="Gu W."/>
            <person name="Jaissle J."/>
            <person name="Johnson S.L."/>
            <person name="Koroleva G.I."/>
            <person name="Ladner J.T."/>
            <person name="Lo C.-C."/>
            <person name="Minogue T.D."/>
            <person name="Munk C."/>
            <person name="Palacios G.F."/>
            <person name="Redden C.L."/>
            <person name="Rosenzweig C.N."/>
            <person name="Scholz M.B."/>
            <person name="Teshima H."/>
            <person name="Xu Y."/>
        </authorList>
    </citation>
    <scope>NUCLEOTIDE SEQUENCE [LARGE SCALE GENOMIC DNA]</scope>
    <source>
        <strain evidence="7 8">EO147</strain>
    </source>
</reference>
<proteinExistence type="predicted"/>
<feature type="transmembrane region" description="Helical" evidence="5">
    <location>
        <begin position="393"/>
        <end position="419"/>
    </location>
</feature>
<feature type="transmembrane region" description="Helical" evidence="5">
    <location>
        <begin position="439"/>
        <end position="458"/>
    </location>
</feature>
<feature type="transmembrane region" description="Helical" evidence="5">
    <location>
        <begin position="132"/>
        <end position="156"/>
    </location>
</feature>
<dbReference type="SUPFAM" id="SSF103473">
    <property type="entry name" value="MFS general substrate transporter"/>
    <property type="match status" value="1"/>
</dbReference>
<name>A0AAI8BBK1_9BURK</name>
<feature type="transmembrane region" description="Helical" evidence="5">
    <location>
        <begin position="304"/>
        <end position="320"/>
    </location>
</feature>
<protein>
    <submittedName>
        <fullName evidence="7">Major Facilitator Superfamily protein</fullName>
    </submittedName>
</protein>
<feature type="transmembrane region" description="Helical" evidence="5">
    <location>
        <begin position="227"/>
        <end position="246"/>
    </location>
</feature>
<gene>
    <name evidence="7" type="ORF">DM82_4559</name>
</gene>
<evidence type="ECO:0000256" key="1">
    <source>
        <dbReference type="ARBA" id="ARBA00004141"/>
    </source>
</evidence>
<dbReference type="GO" id="GO:0016020">
    <property type="term" value="C:membrane"/>
    <property type="evidence" value="ECO:0007669"/>
    <property type="project" value="UniProtKB-SubCell"/>
</dbReference>
<dbReference type="CDD" id="cd17321">
    <property type="entry name" value="MFS_MMR_MDR_like"/>
    <property type="match status" value="1"/>
</dbReference>
<keyword evidence="3 5" id="KW-1133">Transmembrane helix</keyword>
<dbReference type="InterPro" id="IPR020846">
    <property type="entry name" value="MFS_dom"/>
</dbReference>
<organism evidence="7 8">
    <name type="scientific">Burkholderia oklahomensis</name>
    <dbReference type="NCBI Taxonomy" id="342113"/>
    <lineage>
        <taxon>Bacteria</taxon>
        <taxon>Pseudomonadati</taxon>
        <taxon>Pseudomonadota</taxon>
        <taxon>Betaproteobacteria</taxon>
        <taxon>Burkholderiales</taxon>
        <taxon>Burkholderiaceae</taxon>
        <taxon>Burkholderia</taxon>
        <taxon>pseudomallei group</taxon>
    </lineage>
</organism>
<dbReference type="PRINTS" id="PR01036">
    <property type="entry name" value="TCRTETB"/>
</dbReference>
<evidence type="ECO:0000313" key="7">
    <source>
        <dbReference type="EMBL" id="AIO68994.1"/>
    </source>
</evidence>
<evidence type="ECO:0000313" key="8">
    <source>
        <dbReference type="Proteomes" id="UP000029424"/>
    </source>
</evidence>
<feature type="transmembrane region" description="Helical" evidence="5">
    <location>
        <begin position="332"/>
        <end position="354"/>
    </location>
</feature>
<dbReference type="AlphaFoldDB" id="A0AAI8BBK1"/>
<evidence type="ECO:0000256" key="4">
    <source>
        <dbReference type="ARBA" id="ARBA00023136"/>
    </source>
</evidence>
<dbReference type="EMBL" id="CP008727">
    <property type="protein sequence ID" value="AIO68994.1"/>
    <property type="molecule type" value="Genomic_DNA"/>
</dbReference>
<dbReference type="Proteomes" id="UP000029424">
    <property type="component" value="Chromosome 2"/>
</dbReference>
<evidence type="ECO:0000256" key="2">
    <source>
        <dbReference type="ARBA" id="ARBA00022692"/>
    </source>
</evidence>
<dbReference type="PROSITE" id="PS50850">
    <property type="entry name" value="MFS"/>
    <property type="match status" value="1"/>
</dbReference>
<dbReference type="KEGG" id="bok:DM82_4559"/>
<keyword evidence="4 5" id="KW-0472">Membrane</keyword>
<evidence type="ECO:0000259" key="6">
    <source>
        <dbReference type="PROSITE" id="PS50850"/>
    </source>
</evidence>
<dbReference type="Gene3D" id="1.20.1720.10">
    <property type="entry name" value="Multidrug resistance protein D"/>
    <property type="match status" value="1"/>
</dbReference>
<dbReference type="Pfam" id="PF07690">
    <property type="entry name" value="MFS_1"/>
    <property type="match status" value="1"/>
</dbReference>
<keyword evidence="8" id="KW-1185">Reference proteome</keyword>
<feature type="transmembrane region" description="Helical" evidence="5">
    <location>
        <begin position="162"/>
        <end position="181"/>
    </location>
</feature>
<feature type="transmembrane region" description="Helical" evidence="5">
    <location>
        <begin position="74"/>
        <end position="93"/>
    </location>
</feature>
<feature type="transmembrane region" description="Helical" evidence="5">
    <location>
        <begin position="39"/>
        <end position="62"/>
    </location>
</feature>
<dbReference type="PANTHER" id="PTHR42718:SF39">
    <property type="entry name" value="ACTINORHODIN TRANSPORTER-RELATED"/>
    <property type="match status" value="1"/>
</dbReference>
<evidence type="ECO:0000256" key="3">
    <source>
        <dbReference type="ARBA" id="ARBA00022989"/>
    </source>
</evidence>
<keyword evidence="2 5" id="KW-0812">Transmembrane</keyword>
<evidence type="ECO:0000256" key="5">
    <source>
        <dbReference type="SAM" id="Phobius"/>
    </source>
</evidence>
<feature type="transmembrane region" description="Helical" evidence="5">
    <location>
        <begin position="267"/>
        <end position="292"/>
    </location>
</feature>
<dbReference type="InterPro" id="IPR011701">
    <property type="entry name" value="MFS"/>
</dbReference>
<comment type="subcellular location">
    <subcellularLocation>
        <location evidence="1">Membrane</location>
        <topology evidence="1">Multi-pass membrane protein</topology>
    </subcellularLocation>
</comment>
<dbReference type="InterPro" id="IPR036259">
    <property type="entry name" value="MFS_trans_sf"/>
</dbReference>
<sequence length="473" mass="51600">MINHQRYALFALLLSGFVTIFDLFVVNIAIVNIEKTLHASYVELTMIIVAYELSFGLLLITGGRLGDLWGRRRAYQLGMLCFTASSILCGLAPHAAILIVARFLQGLSAAVLFPQIYASIRADFDEAGARRAFGYLGMTLGLAAIAGQALGGLIISINLLELQWRAIFFINLPIGLAALFFSRHLRNTSTEQKRSLDWTGVALSSLGISVSLLPLLMSAVWGWSFKSYVLMLIGLGTLYLFMRHEIRYARSGHVPLINMKLLRERRFITGSSLVMCIYATAGSFTLVFSIFLQSGLKLSPFEAGMTYVSTSIGFAISSLLTPKLIGRSGPHVVSIGAASYAASFVALILAVRYFPILDLPWLLMPVLWTLGFTQGMVMTPLLNIVLANVQENFAGMAAGVVSTLQQVGAAFGVTAVSTILQVTLKKMSHLQEFSQLQSAFVYSMFFNVGAAAVASYILRKMLNQAQRARSIDA</sequence>
<accession>A0AAI8BBK1</accession>
<dbReference type="PANTHER" id="PTHR42718">
    <property type="entry name" value="MAJOR FACILITATOR SUPERFAMILY MULTIDRUG TRANSPORTER MFSC"/>
    <property type="match status" value="1"/>
</dbReference>
<feature type="transmembrane region" description="Helical" evidence="5">
    <location>
        <begin position="366"/>
        <end position="386"/>
    </location>
</feature>
<feature type="domain" description="Major facilitator superfamily (MFS) profile" evidence="6">
    <location>
        <begin position="8"/>
        <end position="467"/>
    </location>
</feature>
<feature type="transmembrane region" description="Helical" evidence="5">
    <location>
        <begin position="7"/>
        <end position="33"/>
    </location>
</feature>
<dbReference type="GO" id="GO:0022857">
    <property type="term" value="F:transmembrane transporter activity"/>
    <property type="evidence" value="ECO:0007669"/>
    <property type="project" value="InterPro"/>
</dbReference>
<dbReference type="Gene3D" id="1.20.1250.20">
    <property type="entry name" value="MFS general substrate transporter like domains"/>
    <property type="match status" value="1"/>
</dbReference>